<evidence type="ECO:0000313" key="4">
    <source>
        <dbReference type="Proteomes" id="UP000321085"/>
    </source>
</evidence>
<feature type="region of interest" description="Disordered" evidence="2">
    <location>
        <begin position="70"/>
        <end position="104"/>
    </location>
</feature>
<dbReference type="PANTHER" id="PTHR45588">
    <property type="entry name" value="TPR DOMAIN-CONTAINING PROTEIN"/>
    <property type="match status" value="1"/>
</dbReference>
<sequence>MTKYAQHSRHSSRLILLSAVAAIAVLVGGTAYACPLGSHDSPRVRLLHGLQHKGQHASGHGMKLAQLQSQIPSQASTQAKPARTELGSYSRDLPQGAAAPTSETKPILQKNLGSLAWAVADTRVPEAQAYFDQGYRLGWGFNHAEAARAFRAAQALDPTCTMCLWGEAWVLGPHINYPMEPDANARALAVLERAQRLASDAGELQGALVEALSQRHSPDPNADRKALDQAYADAMGAVQGRFPEDPYVALLTADALMNLSPWDYWADGGKTPKGKTERMVALIEGVLGTRPLGPLQAMPDHPGAIHLYIHAVEASEHPERAAPHAARLADLMPGAGHLVHMPSHIWYRLGRWRESLDANVRAAAADEALLRQGGTSLLYAEGYYAHNVHFVMVSALMGGDGRTAVDGAQKLAGLVSDRTKREVPWTQPIAAAPYNTHALFTPPEDVLALRAPDGDVSFVRAAWHYARGVALARLGRADEARAETAAIGELVKTPEIAALSDAGVPGAEVLTISNRVIEAPIAQNAGDYGKAAALFAEAAEIQDQLPYMEPPFWYYPVHQSFGAALMAQGKPEEAQAAFRAALQRSPNNGWAAAGLLRAAEAQGGASAADEARMLLKKNWFGEAMPTLDQL</sequence>
<dbReference type="Gene3D" id="1.25.40.10">
    <property type="entry name" value="Tetratricopeptide repeat domain"/>
    <property type="match status" value="2"/>
</dbReference>
<evidence type="ECO:0000313" key="3">
    <source>
        <dbReference type="EMBL" id="GEO17844.1"/>
    </source>
</evidence>
<evidence type="ECO:0000256" key="1">
    <source>
        <dbReference type="PROSITE-ProRule" id="PRU00339"/>
    </source>
</evidence>
<feature type="repeat" description="TPR" evidence="1">
    <location>
        <begin position="555"/>
        <end position="588"/>
    </location>
</feature>
<dbReference type="SUPFAM" id="SSF48452">
    <property type="entry name" value="TPR-like"/>
    <property type="match status" value="1"/>
</dbReference>
<reference evidence="3 4" key="1">
    <citation type="submission" date="2019-07" db="EMBL/GenBank/DDBJ databases">
        <title>Whole genome shotgun sequence of Microvirga aerophila NBRC 106136.</title>
        <authorList>
            <person name="Hosoyama A."/>
            <person name="Uohara A."/>
            <person name="Ohji S."/>
            <person name="Ichikawa N."/>
        </authorList>
    </citation>
    <scope>NUCLEOTIDE SEQUENCE [LARGE SCALE GENOMIC DNA]</scope>
    <source>
        <strain evidence="3 4">NBRC 106136</strain>
    </source>
</reference>
<accession>A0A512C0U9</accession>
<keyword evidence="4" id="KW-1185">Reference proteome</keyword>
<feature type="compositionally biased region" description="Polar residues" evidence="2">
    <location>
        <begin position="70"/>
        <end position="79"/>
    </location>
</feature>
<name>A0A512C0U9_9HYPH</name>
<dbReference type="InterPro" id="IPR019734">
    <property type="entry name" value="TPR_rpt"/>
</dbReference>
<dbReference type="EMBL" id="BJYU01000130">
    <property type="protein sequence ID" value="GEO17844.1"/>
    <property type="molecule type" value="Genomic_DNA"/>
</dbReference>
<proteinExistence type="predicted"/>
<dbReference type="PROSITE" id="PS50005">
    <property type="entry name" value="TPR"/>
    <property type="match status" value="1"/>
</dbReference>
<dbReference type="SMART" id="SM00028">
    <property type="entry name" value="TPR"/>
    <property type="match status" value="2"/>
</dbReference>
<dbReference type="PANTHER" id="PTHR45588:SF1">
    <property type="entry name" value="WW DOMAIN-CONTAINING PROTEIN"/>
    <property type="match status" value="1"/>
</dbReference>
<dbReference type="AlphaFoldDB" id="A0A512C0U9"/>
<protein>
    <submittedName>
        <fullName evidence="3">Uncharacterized protein</fullName>
    </submittedName>
</protein>
<comment type="caution">
    <text evidence="3">The sequence shown here is derived from an EMBL/GenBank/DDBJ whole genome shotgun (WGS) entry which is preliminary data.</text>
</comment>
<organism evidence="3 4">
    <name type="scientific">Microvirga aerophila</name>
    <dbReference type="NCBI Taxonomy" id="670291"/>
    <lineage>
        <taxon>Bacteria</taxon>
        <taxon>Pseudomonadati</taxon>
        <taxon>Pseudomonadota</taxon>
        <taxon>Alphaproteobacteria</taxon>
        <taxon>Hyphomicrobiales</taxon>
        <taxon>Methylobacteriaceae</taxon>
        <taxon>Microvirga</taxon>
    </lineage>
</organism>
<dbReference type="InterPro" id="IPR011990">
    <property type="entry name" value="TPR-like_helical_dom_sf"/>
</dbReference>
<dbReference type="RefSeq" id="WP_147022703.1">
    <property type="nucleotide sequence ID" value="NZ_BJYU01000130.1"/>
</dbReference>
<gene>
    <name evidence="3" type="ORF">MAE02_55400</name>
</gene>
<dbReference type="Proteomes" id="UP000321085">
    <property type="component" value="Unassembled WGS sequence"/>
</dbReference>
<evidence type="ECO:0000256" key="2">
    <source>
        <dbReference type="SAM" id="MobiDB-lite"/>
    </source>
</evidence>
<keyword evidence="1" id="KW-0802">TPR repeat</keyword>
<dbReference type="PROSITE" id="PS51257">
    <property type="entry name" value="PROKAR_LIPOPROTEIN"/>
    <property type="match status" value="1"/>
</dbReference>